<feature type="compositionally biased region" description="Low complexity" evidence="1">
    <location>
        <begin position="13"/>
        <end position="26"/>
    </location>
</feature>
<feature type="compositionally biased region" description="Polar residues" evidence="1">
    <location>
        <begin position="173"/>
        <end position="187"/>
    </location>
</feature>
<dbReference type="RefSeq" id="XP_022477462.1">
    <property type="nucleotide sequence ID" value="XM_022615947.1"/>
</dbReference>
<feature type="compositionally biased region" description="Basic and acidic residues" evidence="1">
    <location>
        <begin position="412"/>
        <end position="423"/>
    </location>
</feature>
<dbReference type="PANTHER" id="PTHR38119:SF1">
    <property type="entry name" value="BTB DOMAIN-CONTAINING PROTEIN"/>
    <property type="match status" value="1"/>
</dbReference>
<dbReference type="OrthoDB" id="5280838at2759"/>
<accession>A0A1G4BG39</accession>
<proteinExistence type="predicted"/>
<evidence type="ECO:0008006" key="4">
    <source>
        <dbReference type="Google" id="ProtNLM"/>
    </source>
</evidence>
<organism evidence="2 3">
    <name type="scientific">Colletotrichum orchidophilum</name>
    <dbReference type="NCBI Taxonomy" id="1209926"/>
    <lineage>
        <taxon>Eukaryota</taxon>
        <taxon>Fungi</taxon>
        <taxon>Dikarya</taxon>
        <taxon>Ascomycota</taxon>
        <taxon>Pezizomycotina</taxon>
        <taxon>Sordariomycetes</taxon>
        <taxon>Hypocreomycetidae</taxon>
        <taxon>Glomerellales</taxon>
        <taxon>Glomerellaceae</taxon>
        <taxon>Colletotrichum</taxon>
    </lineage>
</organism>
<dbReference type="STRING" id="1209926.A0A1G4BG39"/>
<gene>
    <name evidence="2" type="ORF">CORC01_04299</name>
</gene>
<comment type="caution">
    <text evidence="2">The sequence shown here is derived from an EMBL/GenBank/DDBJ whole genome shotgun (WGS) entry which is preliminary data.</text>
</comment>
<sequence length="536" mass="59053">MVSQPDSASSLTLRGPSSVVSRPSLSRTKRYNRSHVGGASYISQNEFPVFNNSGDVEIIVQAGGHHNRYLLHRHTLTQCSGFFEASTSLEWSKAVPDGTSSDLARISDGSSVDSYNNPLASSRALTSSSALPKKRWRYELDPGMGDGDIPMLVQKADDRSKGLSAVNNSGSLFGSGSAANNDQPATYSRSKTSGHSHSSSAHSNHTFFRSVANLSLVPSSTATATATSQPLAQADQDLLRDYDNLFRIFYNHSPILDGVNIADAYVQCKSLITLADLYDALAVVGPRVDHHLLQFQSRLWKQIAKYPISYLRLGYLARSRVIFQEALIHVVGQWPAGERSLRAALPDIVLDIIEDKVDELEEVVSRVEGRLFRLNLTTARGERVTPQTNYLDWLAVSLFRQWLADNTSPPPPDRRTQSSRDSRNGNTQQLALPAAVPPLATVGRTYRTLGAASSAYLGHDECKRFLKLTPELYSRDNLRRFEKRIDELKSMARDIVRPLMGSGLELDINSGRAADGIGYLTCITVGDRDLPWHGEH</sequence>
<dbReference type="Proteomes" id="UP000176998">
    <property type="component" value="Unassembled WGS sequence"/>
</dbReference>
<name>A0A1G4BG39_9PEZI</name>
<reference evidence="2 3" key="1">
    <citation type="submission" date="2016-09" db="EMBL/GenBank/DDBJ databases">
        <authorList>
            <person name="Capua I."/>
            <person name="De Benedictis P."/>
            <person name="Joannis T."/>
            <person name="Lombin L.H."/>
            <person name="Cattoli G."/>
        </authorList>
    </citation>
    <scope>NUCLEOTIDE SEQUENCE [LARGE SCALE GENOMIC DNA]</scope>
    <source>
        <strain evidence="2 3">IMI 309357</strain>
    </source>
</reference>
<dbReference type="PANTHER" id="PTHR38119">
    <property type="entry name" value="BTB DOMAIN-CONTAINING PROTEIN-RELATED"/>
    <property type="match status" value="1"/>
</dbReference>
<feature type="compositionally biased region" description="Polar residues" evidence="1">
    <location>
        <begin position="1"/>
        <end position="12"/>
    </location>
</feature>
<dbReference type="AlphaFoldDB" id="A0A1G4BG39"/>
<evidence type="ECO:0000313" key="3">
    <source>
        <dbReference type="Proteomes" id="UP000176998"/>
    </source>
</evidence>
<dbReference type="EMBL" id="MJBS01000028">
    <property type="protein sequence ID" value="OHF00318.1"/>
    <property type="molecule type" value="Genomic_DNA"/>
</dbReference>
<feature type="region of interest" description="Disordered" evidence="1">
    <location>
        <begin position="173"/>
        <end position="201"/>
    </location>
</feature>
<keyword evidence="3" id="KW-1185">Reference proteome</keyword>
<feature type="compositionally biased region" description="Low complexity" evidence="1">
    <location>
        <begin position="188"/>
        <end position="201"/>
    </location>
</feature>
<feature type="region of interest" description="Disordered" evidence="1">
    <location>
        <begin position="405"/>
        <end position="429"/>
    </location>
</feature>
<dbReference type="GeneID" id="34557457"/>
<evidence type="ECO:0000313" key="2">
    <source>
        <dbReference type="EMBL" id="OHF00318.1"/>
    </source>
</evidence>
<protein>
    <recommendedName>
        <fullName evidence="4">BTB domain-containing protein</fullName>
    </recommendedName>
</protein>
<evidence type="ECO:0000256" key="1">
    <source>
        <dbReference type="SAM" id="MobiDB-lite"/>
    </source>
</evidence>
<feature type="region of interest" description="Disordered" evidence="1">
    <location>
        <begin position="1"/>
        <end position="30"/>
    </location>
</feature>